<comment type="subcellular location">
    <subcellularLocation>
        <location evidence="1">Cell envelope</location>
    </subcellularLocation>
</comment>
<dbReference type="PROSITE" id="PS00194">
    <property type="entry name" value="THIOREDOXIN_1"/>
    <property type="match status" value="1"/>
</dbReference>
<dbReference type="InterPro" id="IPR036249">
    <property type="entry name" value="Thioredoxin-like_sf"/>
</dbReference>
<dbReference type="Gene3D" id="3.40.30.10">
    <property type="entry name" value="Glutaredoxin"/>
    <property type="match status" value="1"/>
</dbReference>
<gene>
    <name evidence="7" type="ORF">DVR12_10055</name>
</gene>
<feature type="chain" id="PRO_5017755993" evidence="5">
    <location>
        <begin position="21"/>
        <end position="460"/>
    </location>
</feature>
<dbReference type="SUPFAM" id="SSF52833">
    <property type="entry name" value="Thioredoxin-like"/>
    <property type="match status" value="1"/>
</dbReference>
<accession>A0A3E1YBH8</accession>
<dbReference type="InterPro" id="IPR017937">
    <property type="entry name" value="Thioredoxin_CS"/>
</dbReference>
<evidence type="ECO:0000256" key="4">
    <source>
        <dbReference type="ARBA" id="ARBA00023284"/>
    </source>
</evidence>
<dbReference type="GO" id="GO:0016491">
    <property type="term" value="F:oxidoreductase activity"/>
    <property type="evidence" value="ECO:0007669"/>
    <property type="project" value="InterPro"/>
</dbReference>
<dbReference type="GO" id="GO:0017004">
    <property type="term" value="P:cytochrome complex assembly"/>
    <property type="evidence" value="ECO:0007669"/>
    <property type="project" value="UniProtKB-KW"/>
</dbReference>
<evidence type="ECO:0000313" key="8">
    <source>
        <dbReference type="Proteomes" id="UP000260644"/>
    </source>
</evidence>
<dbReference type="Pfam" id="PF08534">
    <property type="entry name" value="Redoxin"/>
    <property type="match status" value="1"/>
</dbReference>
<evidence type="ECO:0000256" key="5">
    <source>
        <dbReference type="SAM" id="SignalP"/>
    </source>
</evidence>
<keyword evidence="4" id="KW-0676">Redox-active center</keyword>
<keyword evidence="5" id="KW-0732">Signal</keyword>
<protein>
    <submittedName>
        <fullName evidence="7">AhpC/TSA family protein</fullName>
    </submittedName>
</protein>
<evidence type="ECO:0000256" key="1">
    <source>
        <dbReference type="ARBA" id="ARBA00004196"/>
    </source>
</evidence>
<evidence type="ECO:0000259" key="6">
    <source>
        <dbReference type="PROSITE" id="PS51352"/>
    </source>
</evidence>
<dbReference type="PANTHER" id="PTHR42852:SF6">
    <property type="entry name" value="THIOL:DISULFIDE INTERCHANGE PROTEIN DSBE"/>
    <property type="match status" value="1"/>
</dbReference>
<evidence type="ECO:0000256" key="3">
    <source>
        <dbReference type="ARBA" id="ARBA00023157"/>
    </source>
</evidence>
<dbReference type="InterPro" id="IPR050553">
    <property type="entry name" value="Thioredoxin_ResA/DsbE_sf"/>
</dbReference>
<keyword evidence="3" id="KW-1015">Disulfide bond</keyword>
<dbReference type="AlphaFoldDB" id="A0A3E1YBH8"/>
<proteinExistence type="predicted"/>
<dbReference type="PROSITE" id="PS51352">
    <property type="entry name" value="THIOREDOXIN_2"/>
    <property type="match status" value="1"/>
</dbReference>
<reference evidence="7 8" key="1">
    <citation type="submission" date="2018-07" db="EMBL/GenBank/DDBJ databases">
        <title>Chitinophaga K2CV101002-2 sp. nov., isolated from a monsoon evergreen broad-leaved forest soil.</title>
        <authorList>
            <person name="Lv Y."/>
        </authorList>
    </citation>
    <scope>NUCLEOTIDE SEQUENCE [LARGE SCALE GENOMIC DNA]</scope>
    <source>
        <strain evidence="7 8">GDMCC 1.1288</strain>
    </source>
</reference>
<dbReference type="EMBL" id="QPMM01000004">
    <property type="protein sequence ID" value="RFS23351.1"/>
    <property type="molecule type" value="Genomic_DNA"/>
</dbReference>
<dbReference type="InterPro" id="IPR013740">
    <property type="entry name" value="Redoxin"/>
</dbReference>
<evidence type="ECO:0000313" key="7">
    <source>
        <dbReference type="EMBL" id="RFS23351.1"/>
    </source>
</evidence>
<dbReference type="PANTHER" id="PTHR42852">
    <property type="entry name" value="THIOL:DISULFIDE INTERCHANGE PROTEIN DSBE"/>
    <property type="match status" value="1"/>
</dbReference>
<sequence length="460" mass="51512">MKVSRLLSVAALLAYTGVNAGVGPVPIKSPSIIQGKVTNDQIRKVTLYAVVEGRKEEIATAKLNDQQAFAFAVPSPKEGFYYVSTGIRGGDARIYLKPGDNLSLIVEDGEYSLQSGSAENKVLQQWSRQLKPLTMPIVKMDTSTFQSYFPKLEALVAQVKSNKQKVATPNKAFNEMMKLQMDLDVERTALQFLLMPHSIHPSPDQYPAYYKQILQPNKYSDSRILRDGDASSLLSLYGTYSYMNQATHEKIKPEERLARSVALYGNDTVKAVVITQSLDAYKSYDALIAAMEPVKQYLVTDEQNRRYLEFEKKLHNFAAGKPALSFSGEDVNGKKVSLADFKGKVVVVDVWATWCGPCKAELPYLMKLEEEMHGKDVVFLGSSVDEVKDKQKWLDFVKEKEMKGVQIFTKGYSELTKLYNIQGIPQFMVFDQKGNIVTIDAPRPSTPELKALIEKILTKG</sequence>
<dbReference type="InterPro" id="IPR013766">
    <property type="entry name" value="Thioredoxin_domain"/>
</dbReference>
<dbReference type="Proteomes" id="UP000260644">
    <property type="component" value="Unassembled WGS sequence"/>
</dbReference>
<organism evidence="7 8">
    <name type="scientific">Chitinophaga silvatica</name>
    <dbReference type="NCBI Taxonomy" id="2282649"/>
    <lineage>
        <taxon>Bacteria</taxon>
        <taxon>Pseudomonadati</taxon>
        <taxon>Bacteroidota</taxon>
        <taxon>Chitinophagia</taxon>
        <taxon>Chitinophagales</taxon>
        <taxon>Chitinophagaceae</taxon>
        <taxon>Chitinophaga</taxon>
    </lineage>
</organism>
<evidence type="ECO:0000256" key="2">
    <source>
        <dbReference type="ARBA" id="ARBA00022748"/>
    </source>
</evidence>
<keyword evidence="2" id="KW-0201">Cytochrome c-type biogenesis</keyword>
<feature type="signal peptide" evidence="5">
    <location>
        <begin position="1"/>
        <end position="20"/>
    </location>
</feature>
<comment type="caution">
    <text evidence="7">The sequence shown here is derived from an EMBL/GenBank/DDBJ whole genome shotgun (WGS) entry which is preliminary data.</text>
</comment>
<name>A0A3E1YBH8_9BACT</name>
<dbReference type="GO" id="GO:0030313">
    <property type="term" value="C:cell envelope"/>
    <property type="evidence" value="ECO:0007669"/>
    <property type="project" value="UniProtKB-SubCell"/>
</dbReference>
<keyword evidence="8" id="KW-1185">Reference proteome</keyword>
<dbReference type="CDD" id="cd02966">
    <property type="entry name" value="TlpA_like_family"/>
    <property type="match status" value="1"/>
</dbReference>
<dbReference type="RefSeq" id="WP_116975544.1">
    <property type="nucleotide sequence ID" value="NZ_QPMM01000004.1"/>
</dbReference>
<feature type="domain" description="Thioredoxin" evidence="6">
    <location>
        <begin position="317"/>
        <end position="458"/>
    </location>
</feature>
<dbReference type="OrthoDB" id="1095575at2"/>